<dbReference type="Proteomes" id="UP000186922">
    <property type="component" value="Unassembled WGS sequence"/>
</dbReference>
<dbReference type="PROSITE" id="PS00027">
    <property type="entry name" value="HOMEOBOX_1"/>
    <property type="match status" value="1"/>
</dbReference>
<dbReference type="EMBL" id="BDGG01000002">
    <property type="protein sequence ID" value="GAU94059.1"/>
    <property type="molecule type" value="Genomic_DNA"/>
</dbReference>
<dbReference type="AlphaFoldDB" id="A0A1D1UWL6"/>
<dbReference type="GO" id="GO:0005634">
    <property type="term" value="C:nucleus"/>
    <property type="evidence" value="ECO:0007669"/>
    <property type="project" value="UniProtKB-SubCell"/>
</dbReference>
<comment type="subcellular location">
    <subcellularLocation>
        <location evidence="1 5 6">Nucleus</location>
    </subcellularLocation>
</comment>
<dbReference type="FunFam" id="1.10.10.60:FF:000721">
    <property type="entry name" value="Hematopoietically-expressed homeobox protein HHEX"/>
    <property type="match status" value="1"/>
</dbReference>
<dbReference type="PANTHER" id="PTHR24324">
    <property type="entry name" value="HOMEOBOX PROTEIN HHEX"/>
    <property type="match status" value="1"/>
</dbReference>
<dbReference type="PROSITE" id="PS50071">
    <property type="entry name" value="HOMEOBOX_2"/>
    <property type="match status" value="1"/>
</dbReference>
<protein>
    <recommendedName>
        <fullName evidence="8">Homeobox domain-containing protein</fullName>
    </recommendedName>
</protein>
<evidence type="ECO:0000256" key="2">
    <source>
        <dbReference type="ARBA" id="ARBA00023125"/>
    </source>
</evidence>
<name>A0A1D1UWL6_RAMVA</name>
<organism evidence="9 10">
    <name type="scientific">Ramazzottius varieornatus</name>
    <name type="common">Water bear</name>
    <name type="synonym">Tardigrade</name>
    <dbReference type="NCBI Taxonomy" id="947166"/>
    <lineage>
        <taxon>Eukaryota</taxon>
        <taxon>Metazoa</taxon>
        <taxon>Ecdysozoa</taxon>
        <taxon>Tardigrada</taxon>
        <taxon>Eutardigrada</taxon>
        <taxon>Parachela</taxon>
        <taxon>Hypsibioidea</taxon>
        <taxon>Ramazzottiidae</taxon>
        <taxon>Ramazzottius</taxon>
    </lineage>
</organism>
<evidence type="ECO:0000256" key="4">
    <source>
        <dbReference type="ARBA" id="ARBA00023242"/>
    </source>
</evidence>
<dbReference type="GO" id="GO:0030154">
    <property type="term" value="P:cell differentiation"/>
    <property type="evidence" value="ECO:0007669"/>
    <property type="project" value="TreeGrafter"/>
</dbReference>
<dbReference type="Pfam" id="PF00046">
    <property type="entry name" value="Homeodomain"/>
    <property type="match status" value="1"/>
</dbReference>
<feature type="compositionally biased region" description="Low complexity" evidence="7">
    <location>
        <begin position="224"/>
        <end position="240"/>
    </location>
</feature>
<evidence type="ECO:0000256" key="1">
    <source>
        <dbReference type="ARBA" id="ARBA00004123"/>
    </source>
</evidence>
<feature type="compositionally biased region" description="Basic and acidic residues" evidence="7">
    <location>
        <begin position="272"/>
        <end position="284"/>
    </location>
</feature>
<feature type="compositionally biased region" description="Low complexity" evidence="7">
    <location>
        <begin position="262"/>
        <end position="271"/>
    </location>
</feature>
<keyword evidence="10" id="KW-1185">Reference proteome</keyword>
<evidence type="ECO:0000313" key="9">
    <source>
        <dbReference type="EMBL" id="GAU94059.1"/>
    </source>
</evidence>
<sequence length="304" mass="33942">MAFSEGCRKAPSFLIDNLLRKPSEKGSPPPKISSTYSPPSFVSPTSLSDARMYGISQRHMDLAHLQEGHRFYPPLPSHFFPVPSLPFPYLPAASVQDVRSFMQSCMARMEPAASSHYGLKSLPHVHMNGMGPYFHSSRPIHKRKGGQVRFSNDQTIDLEKKFKSQKYLTPAERKKLAKTLTLSERQIKTWFQNRRAKWRRLKNDPDDQTDEPPLSMEDVAAKPTSSASSSISSNTSTAITEAEDTKKQQSVKGRLSSENRARAASSATLSSNERRPEMMCHSDSESLCSDDSDVVDVDGFNGDN</sequence>
<evidence type="ECO:0000256" key="3">
    <source>
        <dbReference type="ARBA" id="ARBA00023155"/>
    </source>
</evidence>
<dbReference type="CDD" id="cd00086">
    <property type="entry name" value="homeodomain"/>
    <property type="match status" value="1"/>
</dbReference>
<dbReference type="Gene3D" id="1.10.10.60">
    <property type="entry name" value="Homeodomain-like"/>
    <property type="match status" value="1"/>
</dbReference>
<evidence type="ECO:0000256" key="7">
    <source>
        <dbReference type="SAM" id="MobiDB-lite"/>
    </source>
</evidence>
<evidence type="ECO:0000313" key="10">
    <source>
        <dbReference type="Proteomes" id="UP000186922"/>
    </source>
</evidence>
<dbReference type="GO" id="GO:0000978">
    <property type="term" value="F:RNA polymerase II cis-regulatory region sequence-specific DNA binding"/>
    <property type="evidence" value="ECO:0007669"/>
    <property type="project" value="TreeGrafter"/>
</dbReference>
<comment type="caution">
    <text evidence="9">The sequence shown here is derived from an EMBL/GenBank/DDBJ whole genome shotgun (WGS) entry which is preliminary data.</text>
</comment>
<reference evidence="9 10" key="1">
    <citation type="journal article" date="2016" name="Nat. Commun.">
        <title>Extremotolerant tardigrade genome and improved radiotolerance of human cultured cells by tardigrade-unique protein.</title>
        <authorList>
            <person name="Hashimoto T."/>
            <person name="Horikawa D.D."/>
            <person name="Saito Y."/>
            <person name="Kuwahara H."/>
            <person name="Kozuka-Hata H."/>
            <person name="Shin-I T."/>
            <person name="Minakuchi Y."/>
            <person name="Ohishi K."/>
            <person name="Motoyama A."/>
            <person name="Aizu T."/>
            <person name="Enomoto A."/>
            <person name="Kondo K."/>
            <person name="Tanaka S."/>
            <person name="Hara Y."/>
            <person name="Koshikawa S."/>
            <person name="Sagara H."/>
            <person name="Miura T."/>
            <person name="Yokobori S."/>
            <person name="Miyagawa K."/>
            <person name="Suzuki Y."/>
            <person name="Kubo T."/>
            <person name="Oyama M."/>
            <person name="Kohara Y."/>
            <person name="Fujiyama A."/>
            <person name="Arakawa K."/>
            <person name="Katayama T."/>
            <person name="Toyoda A."/>
            <person name="Kunieda T."/>
        </authorList>
    </citation>
    <scope>NUCLEOTIDE SEQUENCE [LARGE SCALE GENOMIC DNA]</scope>
    <source>
        <strain evidence="9 10">YOKOZUNA-1</strain>
    </source>
</reference>
<dbReference type="InterPro" id="IPR001356">
    <property type="entry name" value="HD"/>
</dbReference>
<dbReference type="SUPFAM" id="SSF46689">
    <property type="entry name" value="Homeodomain-like"/>
    <property type="match status" value="1"/>
</dbReference>
<dbReference type="STRING" id="947166.A0A1D1UWL6"/>
<keyword evidence="2 5" id="KW-0238">DNA-binding</keyword>
<accession>A0A1D1UWL6</accession>
<dbReference type="InterPro" id="IPR009057">
    <property type="entry name" value="Homeodomain-like_sf"/>
</dbReference>
<dbReference type="GO" id="GO:0000981">
    <property type="term" value="F:DNA-binding transcription factor activity, RNA polymerase II-specific"/>
    <property type="evidence" value="ECO:0007669"/>
    <property type="project" value="InterPro"/>
</dbReference>
<dbReference type="InterPro" id="IPR051000">
    <property type="entry name" value="Homeobox_DNA-bind_prot"/>
</dbReference>
<evidence type="ECO:0000256" key="5">
    <source>
        <dbReference type="PROSITE-ProRule" id="PRU00108"/>
    </source>
</evidence>
<feature type="domain" description="Homeobox" evidence="8">
    <location>
        <begin position="141"/>
        <end position="201"/>
    </location>
</feature>
<dbReference type="SMART" id="SM00389">
    <property type="entry name" value="HOX"/>
    <property type="match status" value="1"/>
</dbReference>
<keyword evidence="3 5" id="KW-0371">Homeobox</keyword>
<proteinExistence type="predicted"/>
<dbReference type="InterPro" id="IPR020479">
    <property type="entry name" value="HD_metazoa"/>
</dbReference>
<feature type="region of interest" description="Disordered" evidence="7">
    <location>
        <begin position="19"/>
        <end position="40"/>
    </location>
</feature>
<dbReference type="InterPro" id="IPR017970">
    <property type="entry name" value="Homeobox_CS"/>
</dbReference>
<dbReference type="PRINTS" id="PR00024">
    <property type="entry name" value="HOMEOBOX"/>
</dbReference>
<dbReference type="PANTHER" id="PTHR24324:SF5">
    <property type="entry name" value="HEMATOPOIETICALLY-EXPRESSED HOMEOBOX PROTEIN HHEX"/>
    <property type="match status" value="1"/>
</dbReference>
<gene>
    <name evidence="9" type="primary">RvY_05900-1</name>
    <name evidence="9" type="synonym">RvY_05900.1</name>
    <name evidence="9" type="ORF">RvY_05900</name>
</gene>
<feature type="region of interest" description="Disordered" evidence="7">
    <location>
        <begin position="201"/>
        <end position="304"/>
    </location>
</feature>
<feature type="DNA-binding region" description="Homeobox" evidence="5">
    <location>
        <begin position="143"/>
        <end position="202"/>
    </location>
</feature>
<evidence type="ECO:0000256" key="6">
    <source>
        <dbReference type="RuleBase" id="RU000682"/>
    </source>
</evidence>
<dbReference type="OrthoDB" id="6159439at2759"/>
<evidence type="ECO:0000259" key="8">
    <source>
        <dbReference type="PROSITE" id="PS50071"/>
    </source>
</evidence>
<keyword evidence="4 5" id="KW-0539">Nucleus</keyword>